<dbReference type="AlphaFoldDB" id="A0A2D3WQD7"/>
<dbReference type="SUPFAM" id="SSF53335">
    <property type="entry name" value="S-adenosyl-L-methionine-dependent methyltransferases"/>
    <property type="match status" value="1"/>
</dbReference>
<dbReference type="Gene3D" id="3.40.50.150">
    <property type="entry name" value="Vaccinia Virus protein VP39"/>
    <property type="match status" value="1"/>
</dbReference>
<dbReference type="EMBL" id="DLUI01000055">
    <property type="protein sequence ID" value="DAB38913.1"/>
    <property type="molecule type" value="Genomic_DNA"/>
</dbReference>
<dbReference type="HAMAP" id="MF_01590">
    <property type="entry name" value="tRNA_carboxymethyltr_CmoB"/>
    <property type="match status" value="1"/>
</dbReference>
<organism evidence="3 4">
    <name type="scientific">Sulfuricurvum kujiense</name>
    <dbReference type="NCBI Taxonomy" id="148813"/>
    <lineage>
        <taxon>Bacteria</taxon>
        <taxon>Pseudomonadati</taxon>
        <taxon>Campylobacterota</taxon>
        <taxon>Epsilonproteobacteria</taxon>
        <taxon>Campylobacterales</taxon>
        <taxon>Sulfurimonadaceae</taxon>
        <taxon>Sulfuricurvum</taxon>
    </lineage>
</organism>
<dbReference type="CDD" id="cd02440">
    <property type="entry name" value="AdoMet_MTases"/>
    <property type="match status" value="1"/>
</dbReference>
<dbReference type="NCBIfam" id="TIGR00452">
    <property type="entry name" value="tRNA 5-methoxyuridine(34)/uridine 5-oxyacetic acid(34) synthase CmoB"/>
    <property type="match status" value="1"/>
</dbReference>
<proteinExistence type="inferred from homology"/>
<dbReference type="RefSeq" id="WP_294894787.1">
    <property type="nucleotide sequence ID" value="NZ_DLUI01000055.1"/>
</dbReference>
<keyword evidence="2" id="KW-0819">tRNA processing</keyword>
<dbReference type="PANTHER" id="PTHR43861:SF3">
    <property type="entry name" value="PUTATIVE (AFU_ORTHOLOGUE AFUA_2G14390)-RELATED"/>
    <property type="match status" value="1"/>
</dbReference>
<protein>
    <submittedName>
        <fullName evidence="3">tRNA 5-methoxyuridine(34)/uridine 5-oxyacetic acid(34) synthase CmoB</fullName>
    </submittedName>
</protein>
<reference evidence="3 4" key="1">
    <citation type="journal article" date="2017" name="Front. Microbiol.">
        <title>Comparative Genomic Analysis of the Class Epsilonproteobacteria and Proposed Reclassification to Epsilonbacteraeota (phyl. nov.).</title>
        <authorList>
            <person name="Waite D.W."/>
            <person name="Vanwonterghem I."/>
            <person name="Rinke C."/>
            <person name="Parks D.H."/>
            <person name="Zhang Y."/>
            <person name="Takai K."/>
            <person name="Sievert S.M."/>
            <person name="Simon J."/>
            <person name="Campbell B.J."/>
            <person name="Hanson T.E."/>
            <person name="Woyke T."/>
            <person name="Klotz M.G."/>
            <person name="Hugenholtz P."/>
        </authorList>
    </citation>
    <scope>NUCLEOTIDE SEQUENCE [LARGE SCALE GENOMIC DNA]</scope>
    <source>
        <strain evidence="3">UBA12443</strain>
    </source>
</reference>
<dbReference type="GO" id="GO:0002098">
    <property type="term" value="P:tRNA wobble uridine modification"/>
    <property type="evidence" value="ECO:0007669"/>
    <property type="project" value="InterPro"/>
</dbReference>
<dbReference type="GO" id="GO:0016765">
    <property type="term" value="F:transferase activity, transferring alkyl or aryl (other than methyl) groups"/>
    <property type="evidence" value="ECO:0007669"/>
    <property type="project" value="InterPro"/>
</dbReference>
<evidence type="ECO:0000256" key="2">
    <source>
        <dbReference type="ARBA" id="ARBA00022694"/>
    </source>
</evidence>
<dbReference type="InterPro" id="IPR029063">
    <property type="entry name" value="SAM-dependent_MTases_sf"/>
</dbReference>
<evidence type="ECO:0000313" key="4">
    <source>
        <dbReference type="Proteomes" id="UP000228859"/>
    </source>
</evidence>
<dbReference type="InterPro" id="IPR010017">
    <property type="entry name" value="CmoB"/>
</dbReference>
<evidence type="ECO:0000313" key="3">
    <source>
        <dbReference type="EMBL" id="DAB38913.1"/>
    </source>
</evidence>
<accession>A0A2D3WQD7</accession>
<comment type="caution">
    <text evidence="3">The sequence shown here is derived from an EMBL/GenBank/DDBJ whole genome shotgun (WGS) entry which is preliminary data.</text>
</comment>
<dbReference type="Proteomes" id="UP000228859">
    <property type="component" value="Unassembled WGS sequence"/>
</dbReference>
<name>A0A2D3WQD7_9BACT</name>
<keyword evidence="1" id="KW-0808">Transferase</keyword>
<gene>
    <name evidence="3" type="ORF">CFH83_03515</name>
</gene>
<dbReference type="InterPro" id="IPR027555">
    <property type="entry name" value="Mo5U34_MeTrfas-like"/>
</dbReference>
<evidence type="ECO:0000256" key="1">
    <source>
        <dbReference type="ARBA" id="ARBA00022679"/>
    </source>
</evidence>
<dbReference type="NCBIfam" id="NF011650">
    <property type="entry name" value="PRK15068.1"/>
    <property type="match status" value="1"/>
</dbReference>
<sequence>MDLNTVRQERSKWMTWKNIAPLREALQQLPTIESAVELGNTVKVTTKETVNIAELERVARLMMPWRKGPFDLFGLFIDTEWRSDLKYNFLRPHFNLSGKKVADIGCNNGYYMFRFLEDAPAKVVGFDPSALFQSQFDLINHFVKSDIVYELLGVEHLPYYEEKFDVIFCLGVLYHRSDPIAMLKALAQGLAEGGEIYLDTFIIDGEEPVALCPSGSYSKITNVYFVPTLKALENWCIRAGFTSVEVLGTVLTTSDEQRKTDWIESQSLEDFLDPADSSKTIEGYPAPKRGYIRIKRG</sequence>
<dbReference type="PANTHER" id="PTHR43861">
    <property type="entry name" value="TRANS-ACONITATE 2-METHYLTRANSFERASE-RELATED"/>
    <property type="match status" value="1"/>
</dbReference>
<dbReference type="Pfam" id="PF08003">
    <property type="entry name" value="Methyltransf_9"/>
    <property type="match status" value="1"/>
</dbReference>